<dbReference type="GO" id="GO:0046872">
    <property type="term" value="F:metal ion binding"/>
    <property type="evidence" value="ECO:0007669"/>
    <property type="project" value="InterPro"/>
</dbReference>
<dbReference type="Pfam" id="PF11716">
    <property type="entry name" value="MDMPI_N"/>
    <property type="match status" value="1"/>
</dbReference>
<dbReference type="InterPro" id="IPR024344">
    <property type="entry name" value="MDMPI_metal-binding"/>
</dbReference>
<dbReference type="InterPro" id="IPR017517">
    <property type="entry name" value="Maleyloyr_isom"/>
</dbReference>
<dbReference type="NCBIfam" id="TIGR03083">
    <property type="entry name" value="maleylpyruvate isomerase family mycothiol-dependent enzyme"/>
    <property type="match status" value="1"/>
</dbReference>
<protein>
    <recommendedName>
        <fullName evidence="1">Mycothiol-dependent maleylpyruvate isomerase metal-binding domain-containing protein</fullName>
    </recommendedName>
</protein>
<sequence>MSDSPSPPERFLFDRALAKFDAVVQQVPSDAWMNQSPCEAWNAANIVGHVAATTQLPVLLGRRIPLGVPEGPDASEVPTRGNDDLFISKTMLAMIRGLPEEAVTDPLGVWNRCYTEMNEVLSGDVWGQSPIGTQRGTMTLEEWLEPAFYDSTVHTWDLSQATGVPHNLDDELCKAALATLKSIEESANMRSSNVFGAALNAQTEDPLSQLIAYTGRTPIR</sequence>
<reference evidence="2" key="1">
    <citation type="submission" date="2018-05" db="EMBL/GenBank/DDBJ databases">
        <authorList>
            <person name="Lanie J.A."/>
            <person name="Ng W.-L."/>
            <person name="Kazmierczak K.M."/>
            <person name="Andrzejewski T.M."/>
            <person name="Davidsen T.M."/>
            <person name="Wayne K.J."/>
            <person name="Tettelin H."/>
            <person name="Glass J.I."/>
            <person name="Rusch D."/>
            <person name="Podicherti R."/>
            <person name="Tsui H.-C.T."/>
            <person name="Winkler M.E."/>
        </authorList>
    </citation>
    <scope>NUCLEOTIDE SEQUENCE</scope>
</reference>
<organism evidence="2">
    <name type="scientific">marine metagenome</name>
    <dbReference type="NCBI Taxonomy" id="408172"/>
    <lineage>
        <taxon>unclassified sequences</taxon>
        <taxon>metagenomes</taxon>
        <taxon>ecological metagenomes</taxon>
    </lineage>
</organism>
<dbReference type="EMBL" id="UINC01001116">
    <property type="protein sequence ID" value="SUZ71311.1"/>
    <property type="molecule type" value="Genomic_DNA"/>
</dbReference>
<dbReference type="AlphaFoldDB" id="A0A381PW78"/>
<name>A0A381PW78_9ZZZZ</name>
<evidence type="ECO:0000259" key="1">
    <source>
        <dbReference type="Pfam" id="PF11716"/>
    </source>
</evidence>
<gene>
    <name evidence="2" type="ORF">METZ01_LOCUS24165</name>
</gene>
<accession>A0A381PW78</accession>
<evidence type="ECO:0000313" key="2">
    <source>
        <dbReference type="EMBL" id="SUZ71311.1"/>
    </source>
</evidence>
<feature type="domain" description="Mycothiol-dependent maleylpyruvate isomerase metal-binding" evidence="1">
    <location>
        <begin position="14"/>
        <end position="158"/>
    </location>
</feature>
<dbReference type="Gene3D" id="1.20.120.450">
    <property type="entry name" value="dinb family like domain"/>
    <property type="match status" value="1"/>
</dbReference>
<dbReference type="SUPFAM" id="SSF109854">
    <property type="entry name" value="DinB/YfiT-like putative metalloenzymes"/>
    <property type="match status" value="1"/>
</dbReference>
<proteinExistence type="predicted"/>
<dbReference type="InterPro" id="IPR034660">
    <property type="entry name" value="DinB/YfiT-like"/>
</dbReference>